<dbReference type="SUPFAM" id="SSF50729">
    <property type="entry name" value="PH domain-like"/>
    <property type="match status" value="1"/>
</dbReference>
<reference evidence="6" key="1">
    <citation type="submission" date="2006-10" db="EMBL/GenBank/DDBJ databases">
        <authorList>
            <person name="Amadeo P."/>
            <person name="Zhao Q."/>
            <person name="Wortman J."/>
            <person name="Fraser-Liggett C."/>
            <person name="Carlton J."/>
        </authorList>
    </citation>
    <scope>NUCLEOTIDE SEQUENCE</scope>
    <source>
        <strain evidence="6">G3</strain>
    </source>
</reference>
<dbReference type="RefSeq" id="XP_001308452.1">
    <property type="nucleotide sequence ID" value="XM_001308451.1"/>
</dbReference>
<evidence type="ECO:0000256" key="1">
    <source>
        <dbReference type="ARBA" id="ARBA00022574"/>
    </source>
</evidence>
<dbReference type="InterPro" id="IPR036372">
    <property type="entry name" value="BEACH_dom_sf"/>
</dbReference>
<gene>
    <name evidence="6" type="ORF">TVAG_310940</name>
</gene>
<dbReference type="eggNOG" id="KOG1787">
    <property type="taxonomic scope" value="Eukaryota"/>
</dbReference>
<feature type="chain" id="PRO_5012813330" evidence="4">
    <location>
        <begin position="16"/>
        <end position="1595"/>
    </location>
</feature>
<organism evidence="6 7">
    <name type="scientific">Trichomonas vaginalis (strain ATCC PRA-98 / G3)</name>
    <dbReference type="NCBI Taxonomy" id="412133"/>
    <lineage>
        <taxon>Eukaryota</taxon>
        <taxon>Metamonada</taxon>
        <taxon>Parabasalia</taxon>
        <taxon>Trichomonadida</taxon>
        <taxon>Trichomonadidae</taxon>
        <taxon>Trichomonas</taxon>
    </lineage>
</organism>
<dbReference type="SMART" id="SM00320">
    <property type="entry name" value="WD40"/>
    <property type="match status" value="3"/>
</dbReference>
<dbReference type="InParanoid" id="A2FHU9"/>
<accession>A2FHU9</accession>
<dbReference type="PROSITE" id="PS50197">
    <property type="entry name" value="BEACH"/>
    <property type="match status" value="1"/>
</dbReference>
<keyword evidence="1 3" id="KW-0853">WD repeat</keyword>
<protein>
    <submittedName>
        <fullName evidence="6">Beige/BEACH domain containing protein</fullName>
    </submittedName>
</protein>
<keyword evidence="2" id="KW-0677">Repeat</keyword>
<dbReference type="InterPro" id="IPR050865">
    <property type="entry name" value="BEACH_Domain"/>
</dbReference>
<dbReference type="Proteomes" id="UP000001542">
    <property type="component" value="Unassembled WGS sequence"/>
</dbReference>
<dbReference type="PANTHER" id="PTHR13743">
    <property type="entry name" value="BEIGE/BEACH-RELATED"/>
    <property type="match status" value="1"/>
</dbReference>
<dbReference type="InterPro" id="IPR019775">
    <property type="entry name" value="WD40_repeat_CS"/>
</dbReference>
<feature type="repeat" description="WD" evidence="3">
    <location>
        <begin position="1379"/>
        <end position="1418"/>
    </location>
</feature>
<feature type="signal peptide" evidence="4">
    <location>
        <begin position="1"/>
        <end position="15"/>
    </location>
</feature>
<dbReference type="PANTHER" id="PTHR13743:SF161">
    <property type="entry name" value="BEIGE_BEACH DOMAIN CONTAINING PROTEIN"/>
    <property type="match status" value="1"/>
</dbReference>
<evidence type="ECO:0000256" key="3">
    <source>
        <dbReference type="PROSITE-ProRule" id="PRU00221"/>
    </source>
</evidence>
<proteinExistence type="predicted"/>
<dbReference type="InterPro" id="IPR000409">
    <property type="entry name" value="BEACH_dom"/>
</dbReference>
<keyword evidence="7" id="KW-1185">Reference proteome</keyword>
<dbReference type="InterPro" id="IPR036322">
    <property type="entry name" value="WD40_repeat_dom_sf"/>
</dbReference>
<name>A2FHU9_TRIV3</name>
<dbReference type="PROSITE" id="PS00678">
    <property type="entry name" value="WD_REPEATS_1"/>
    <property type="match status" value="1"/>
</dbReference>
<dbReference type="VEuPathDB" id="TrichDB:TVAGG3_0780670"/>
<evidence type="ECO:0000256" key="2">
    <source>
        <dbReference type="ARBA" id="ARBA00022737"/>
    </source>
</evidence>
<dbReference type="InterPro" id="IPR031570">
    <property type="entry name" value="NBEA/BDCP_DUF4704"/>
</dbReference>
<dbReference type="Pfam" id="PF15787">
    <property type="entry name" value="DUF4704"/>
    <property type="match status" value="1"/>
</dbReference>
<dbReference type="KEGG" id="tva:4753279"/>
<reference evidence="6" key="2">
    <citation type="journal article" date="2007" name="Science">
        <title>Draft genome sequence of the sexually transmitted pathogen Trichomonas vaginalis.</title>
        <authorList>
            <person name="Carlton J.M."/>
            <person name="Hirt R.P."/>
            <person name="Silva J.C."/>
            <person name="Delcher A.L."/>
            <person name="Schatz M."/>
            <person name="Zhao Q."/>
            <person name="Wortman J.R."/>
            <person name="Bidwell S.L."/>
            <person name="Alsmark U.C.M."/>
            <person name="Besteiro S."/>
            <person name="Sicheritz-Ponten T."/>
            <person name="Noel C.J."/>
            <person name="Dacks J.B."/>
            <person name="Foster P.G."/>
            <person name="Simillion C."/>
            <person name="Van de Peer Y."/>
            <person name="Miranda-Saavedra D."/>
            <person name="Barton G.J."/>
            <person name="Westrop G.D."/>
            <person name="Mueller S."/>
            <person name="Dessi D."/>
            <person name="Fiori P.L."/>
            <person name="Ren Q."/>
            <person name="Paulsen I."/>
            <person name="Zhang H."/>
            <person name="Bastida-Corcuera F.D."/>
            <person name="Simoes-Barbosa A."/>
            <person name="Brown M.T."/>
            <person name="Hayes R.D."/>
            <person name="Mukherjee M."/>
            <person name="Okumura C.Y."/>
            <person name="Schneider R."/>
            <person name="Smith A.J."/>
            <person name="Vanacova S."/>
            <person name="Villalvazo M."/>
            <person name="Haas B.J."/>
            <person name="Pertea M."/>
            <person name="Feldblyum T.V."/>
            <person name="Utterback T.R."/>
            <person name="Shu C.L."/>
            <person name="Osoegawa K."/>
            <person name="de Jong P.J."/>
            <person name="Hrdy I."/>
            <person name="Horvathova L."/>
            <person name="Zubacova Z."/>
            <person name="Dolezal P."/>
            <person name="Malik S.B."/>
            <person name="Logsdon J.M. Jr."/>
            <person name="Henze K."/>
            <person name="Gupta A."/>
            <person name="Wang C.C."/>
            <person name="Dunne R.L."/>
            <person name="Upcroft J.A."/>
            <person name="Upcroft P."/>
            <person name="White O."/>
            <person name="Salzberg S.L."/>
            <person name="Tang P."/>
            <person name="Chiu C.-H."/>
            <person name="Lee Y.-S."/>
            <person name="Embley T.M."/>
            <person name="Coombs G.H."/>
            <person name="Mottram J.C."/>
            <person name="Tachezy J."/>
            <person name="Fraser-Liggett C.M."/>
            <person name="Johnson P.J."/>
        </authorList>
    </citation>
    <scope>NUCLEOTIDE SEQUENCE [LARGE SCALE GENOMIC DNA]</scope>
    <source>
        <strain evidence="6">G3</strain>
    </source>
</reference>
<evidence type="ECO:0000256" key="4">
    <source>
        <dbReference type="SAM" id="SignalP"/>
    </source>
</evidence>
<dbReference type="Pfam" id="PF02138">
    <property type="entry name" value="Beach"/>
    <property type="match status" value="1"/>
</dbReference>
<evidence type="ECO:0000259" key="5">
    <source>
        <dbReference type="PROSITE" id="PS50197"/>
    </source>
</evidence>
<evidence type="ECO:0000313" key="6">
    <source>
        <dbReference type="EMBL" id="EAX95522.1"/>
    </source>
</evidence>
<dbReference type="CDD" id="cd06071">
    <property type="entry name" value="Beach"/>
    <property type="match status" value="1"/>
</dbReference>
<dbReference type="InterPro" id="IPR001680">
    <property type="entry name" value="WD40_rpt"/>
</dbReference>
<dbReference type="Gene3D" id="2.130.10.10">
    <property type="entry name" value="YVTN repeat-like/Quinoprotein amine dehydrogenase"/>
    <property type="match status" value="1"/>
</dbReference>
<feature type="domain" description="BEACH" evidence="5">
    <location>
        <begin position="989"/>
        <end position="1273"/>
    </location>
</feature>
<dbReference type="PROSITE" id="PS50082">
    <property type="entry name" value="WD_REPEATS_2"/>
    <property type="match status" value="1"/>
</dbReference>
<dbReference type="Gene3D" id="1.10.1540.10">
    <property type="entry name" value="BEACH domain"/>
    <property type="match status" value="1"/>
</dbReference>
<dbReference type="SUPFAM" id="SSF50978">
    <property type="entry name" value="WD40 repeat-like"/>
    <property type="match status" value="1"/>
</dbReference>
<sequence>MNELLITALLSAASGQVFEEVTPKIIIKTPIFIKVMCEIYIDTESASNIFILVQNMCKFSRDNAKLCHKIGIDMLLLSFINKKKFDKYLPKSYVPALELLSCIATVSSSTPVVSSFISLFCPDSTKHLSQYHSIFIDRMIMLIKDNSNPGELSFKEVLFRFCKPQIILPLFAQLDLQFVDDMPLPPYSDAITHLLSSILVASPECQISFYESHGFKIICYLLLQANPSHLTPSLYDSFVSLFEKINNLDLKSVLFESILSNILLWSRSTHSTAVLPSLFTFCSKNEKLSQKYMIFQEITLKTNILFYYTAPIRAIPKFQISKLDPAIRYMIEKFLFDTKRNKFTSDDINFLVSQCLVLEDRQVFADTLRMLELVLESNPKPYLPQDLESVMNLHQLFSSGDMCVTIDLIDFMIKLHKIKPLYFSCSVHANIIANLLPDSLICQKFLNRLIEKSEKVQEYVPLVFYIASKGSLNYSGLFTKRPKPIESTFSDWAFWPCVCAVINGITKAGSILDYLVACFDKQDFQILFNTLSIVCEIIGVDKEPFLRSLLEKQIFYVLTLNNQEIAGKIFDFAICQIFFRKTCMSSQISRVFSSSDYELSQYMDDSKDEIGEFPSSRRIIAVLEKIIKREDKFVFGISLNKDENWDDMNIPVILNELRVSSTSQMRSRALAISFAFAMQTDMKDAAKRILMTSKDNGLISEDIDLSSDEIQCQKLKVSTNNSLKEFIDEYMPLVLQNEKNYKLECQRLFDFIKSSKQIFERHFTMFDLSLVVRAKKDIDTLIENFESTTNENRKYWYRTWNILTFDRAPWVSALPVIEKHYKRDSNLYGLQIPCKLKVNKKFDDHKLASLKRDLGSKDAAEQIYENMNKNKLSNGTEIIKDDSNEKEEYDTNKVIEIECELITVKKSMKSRFLLSSDTLSILNLEKTIHVKSNQVKLMLFRLILHKPHGIEIFLKSGKTFLINIFKNSLNFLKTVSRVGNWGNCLIQTIPMEQFFQQQKVTETWVSGQRSNFAYLMALNIFSGRSFNDLSMYPVFPWTVKDFESEILDLQNSSIFRDLSKPIGAIGEKRLSNLKEHAESLEEIGIEPYLYASCFVSPLTVILWLIRIEPFTSLHVDIQGGKFDHPHRIFSSLKSAYQQSTNNDNDFRELIPEFYFSPEFLLNSNGFDFGILNGKQINDVELPNWAKNNPYKFVYLHRKCLESDYVSSHLNDWIDLIWGCKQNSPDNKYLPGMYSDIYQKIPENEPRKLKEIENVKKLIGQIPPQLFDKPHPVKKNYVNPKAVKSEVKSHIDVKSDVIFTYFANKDIGVQGFTVLSDGSISRILLNTFSKDILSISLSSRFKTVGNCFSFCLNSQLFLMAKEDGHITIIDCGMEQTTIELERHIGSVNCLSVDGNYMVSGGNDTAINVWNLSKNREKILILFSLPTFRAEIVSIDVCQSFGICAALTSDGALFIVSINYGDVRKIVDLGRNPTKVIISKSWCFIAVFSSAVIESKSVNFLTVYSINGEKLNENELNFDVSCVCTMTTPKGFDYLIICDTNGNIFLSETFYANVELIFRKKVNNIVSISYLNERDCICFATKDGTIGVIPFTIENKL</sequence>
<keyword evidence="4" id="KW-0732">Signal</keyword>
<dbReference type="SMART" id="SM01026">
    <property type="entry name" value="Beach"/>
    <property type="match status" value="1"/>
</dbReference>
<dbReference type="SMR" id="A2FHU9"/>
<dbReference type="OrthoDB" id="26681at2759"/>
<dbReference type="EMBL" id="DS113801">
    <property type="protein sequence ID" value="EAX95522.1"/>
    <property type="molecule type" value="Genomic_DNA"/>
</dbReference>
<dbReference type="VEuPathDB" id="TrichDB:TVAG_310940"/>
<evidence type="ECO:0000313" key="7">
    <source>
        <dbReference type="Proteomes" id="UP000001542"/>
    </source>
</evidence>
<dbReference type="SUPFAM" id="SSF81837">
    <property type="entry name" value="BEACH domain"/>
    <property type="match status" value="1"/>
</dbReference>
<dbReference type="PROSITE" id="PS50294">
    <property type="entry name" value="WD_REPEATS_REGION"/>
    <property type="match status" value="1"/>
</dbReference>
<dbReference type="InterPro" id="IPR015943">
    <property type="entry name" value="WD40/YVTN_repeat-like_dom_sf"/>
</dbReference>